<dbReference type="Gene3D" id="1.10.533.30">
    <property type="entry name" value="Nematode polyprotein allergen ABA-1"/>
    <property type="match status" value="3"/>
</dbReference>
<accession>A0A3P6UBF3</accession>
<evidence type="ECO:0000256" key="2">
    <source>
        <dbReference type="SAM" id="SignalP"/>
    </source>
</evidence>
<name>A0A3P6UBF3_LITSI</name>
<evidence type="ECO:0000256" key="1">
    <source>
        <dbReference type="SAM" id="MobiDB-lite"/>
    </source>
</evidence>
<feature type="signal peptide" evidence="2">
    <location>
        <begin position="1"/>
        <end position="18"/>
    </location>
</feature>
<organism evidence="4 5">
    <name type="scientific">Litomosoides sigmodontis</name>
    <name type="common">Filarial nematode worm</name>
    <dbReference type="NCBI Taxonomy" id="42156"/>
    <lineage>
        <taxon>Eukaryota</taxon>
        <taxon>Metazoa</taxon>
        <taxon>Ecdysozoa</taxon>
        <taxon>Nematoda</taxon>
        <taxon>Chromadorea</taxon>
        <taxon>Rhabditida</taxon>
        <taxon>Spirurina</taxon>
        <taxon>Spiruromorpha</taxon>
        <taxon>Filarioidea</taxon>
        <taxon>Onchocercidae</taxon>
        <taxon>Litomosoides</taxon>
    </lineage>
</organism>
<feature type="non-terminal residue" evidence="4">
    <location>
        <position position="527"/>
    </location>
</feature>
<evidence type="ECO:0000313" key="4">
    <source>
        <dbReference type="EMBL" id="VDK74411.1"/>
    </source>
</evidence>
<reference evidence="4 5" key="1">
    <citation type="submission" date="2018-08" db="EMBL/GenBank/DDBJ databases">
        <authorList>
            <person name="Laetsch R D."/>
            <person name="Stevens L."/>
            <person name="Kumar S."/>
            <person name="Blaxter L. M."/>
        </authorList>
    </citation>
    <scope>NUCLEOTIDE SEQUENCE [LARGE SCALE GENOMIC DNA]</scope>
</reference>
<feature type="domain" description="Polyprotein allergen nematode" evidence="3">
    <location>
        <begin position="111"/>
        <end position="217"/>
    </location>
</feature>
<feature type="region of interest" description="Disordered" evidence="1">
    <location>
        <begin position="479"/>
        <end position="500"/>
    </location>
</feature>
<feature type="chain" id="PRO_5018060144" description="Polyprotein allergen nematode domain-containing protein" evidence="2">
    <location>
        <begin position="19"/>
        <end position="527"/>
    </location>
</feature>
<evidence type="ECO:0000259" key="3">
    <source>
        <dbReference type="Pfam" id="PF16469"/>
    </source>
</evidence>
<dbReference type="Pfam" id="PF16469">
    <property type="entry name" value="NPA"/>
    <property type="match status" value="3"/>
</dbReference>
<sequence>MLIFSVIWTIALATCVVARSDNYGKKMEASRMVRHLQMNLEAAQSARKVGGDALTRGKRGFELHDWLSPAQKQEIRMDGCNMLNNLDTQQSKLRVMFRRDLFQNNGNAHLLSNEQAALLEDMKDSGANEEDVKRRVEQYYSAIPEYRRVGLDYQLKRKCIEWIREIASFDEIQLFLDSFQRRNRLVFNTLLDEYFDRLSKEQQDELHYIKDICSEMWSEVMNSNRQKRYVNKEYNEWILWMSDEQKRELQEMRNNGSSFDEIHKKVNGHFVQLPEAAQHELIEDYKEKCRKYFATMANEDEVEKLNTAHNEKNHNEHEKIIDEILHRQPQDVRDKAYKFYQICDDVYHKQPRRSKRAIDALMAKHLQWLTPEQKAEIKQMKANGESLLTIKQKLLSYIETMESDKQLHAIGKTKQSCYAWLENVTSAEERAELENLHHTDHSTCKRKIREYIKRLPSREQEAVNEDLEICEHIWYSDSNHGSEQRHDHNHQQRRAPRWPLPKTYAETTRIKRDHHDHSLEEYFQTHL</sequence>
<dbReference type="InterPro" id="IPR032487">
    <property type="entry name" value="ABA-1_nematode"/>
</dbReference>
<feature type="compositionally biased region" description="Basic and acidic residues" evidence="1">
    <location>
        <begin position="480"/>
        <end position="490"/>
    </location>
</feature>
<dbReference type="Proteomes" id="UP000277928">
    <property type="component" value="Unassembled WGS sequence"/>
</dbReference>
<keyword evidence="2" id="KW-0732">Signal</keyword>
<protein>
    <recommendedName>
        <fullName evidence="3">Polyprotein allergen nematode domain-containing protein</fullName>
    </recommendedName>
</protein>
<gene>
    <name evidence="4" type="ORF">NLS_LOCUS2471</name>
</gene>
<dbReference type="OMA" id="DVYHKQP"/>
<evidence type="ECO:0000313" key="5">
    <source>
        <dbReference type="Proteomes" id="UP000277928"/>
    </source>
</evidence>
<feature type="domain" description="Polyprotein allergen nematode" evidence="3">
    <location>
        <begin position="356"/>
        <end position="474"/>
    </location>
</feature>
<feature type="non-terminal residue" evidence="4">
    <location>
        <position position="1"/>
    </location>
</feature>
<dbReference type="AlphaFoldDB" id="A0A3P6UBF3"/>
<dbReference type="EMBL" id="UYRX01000113">
    <property type="protein sequence ID" value="VDK74411.1"/>
    <property type="molecule type" value="Genomic_DNA"/>
</dbReference>
<feature type="domain" description="Polyprotein allergen nematode" evidence="3">
    <location>
        <begin position="228"/>
        <end position="347"/>
    </location>
</feature>
<keyword evidence="5" id="KW-1185">Reference proteome</keyword>
<dbReference type="OrthoDB" id="5823468at2759"/>
<dbReference type="InterPro" id="IPR038289">
    <property type="entry name" value="DVA-1_sf"/>
</dbReference>
<proteinExistence type="predicted"/>